<evidence type="ECO:0000259" key="2">
    <source>
        <dbReference type="Pfam" id="PF12804"/>
    </source>
</evidence>
<dbReference type="SUPFAM" id="SSF53448">
    <property type="entry name" value="Nucleotide-diphospho-sugar transferases"/>
    <property type="match status" value="1"/>
</dbReference>
<feature type="domain" description="MobA-like NTP transferase" evidence="2">
    <location>
        <begin position="5"/>
        <end position="206"/>
    </location>
</feature>
<gene>
    <name evidence="3" type="ORF">GCM10023153_09800</name>
</gene>
<comment type="caution">
    <text evidence="3">The sequence shown here is derived from an EMBL/GenBank/DDBJ whole genome shotgun (WGS) entry which is preliminary data.</text>
</comment>
<dbReference type="Gene3D" id="3.90.550.10">
    <property type="entry name" value="Spore Coat Polysaccharide Biosynthesis Protein SpsA, Chain A"/>
    <property type="match status" value="1"/>
</dbReference>
<dbReference type="PANTHER" id="PTHR43777:SF1">
    <property type="entry name" value="MOLYBDENUM COFACTOR CYTIDYLYLTRANSFERASE"/>
    <property type="match status" value="1"/>
</dbReference>
<keyword evidence="4" id="KW-1185">Reference proteome</keyword>
<dbReference type="InterPro" id="IPR025877">
    <property type="entry name" value="MobA-like_NTP_Trfase"/>
</dbReference>
<dbReference type="RefSeq" id="WP_159901008.1">
    <property type="nucleotide sequence ID" value="NZ_BAABFX010000019.1"/>
</dbReference>
<protein>
    <submittedName>
        <fullName evidence="3">Nucleotidyltransferase family protein</fullName>
    </submittedName>
</protein>
<dbReference type="InterPro" id="IPR029044">
    <property type="entry name" value="Nucleotide-diphossugar_trans"/>
</dbReference>
<organism evidence="3 4">
    <name type="scientific">Ornithinibacter aureus</name>
    <dbReference type="NCBI Taxonomy" id="622664"/>
    <lineage>
        <taxon>Bacteria</taxon>
        <taxon>Bacillati</taxon>
        <taxon>Actinomycetota</taxon>
        <taxon>Actinomycetes</taxon>
        <taxon>Micrococcales</taxon>
        <taxon>Intrasporangiaceae</taxon>
        <taxon>Ornithinibacter</taxon>
    </lineage>
</organism>
<feature type="region of interest" description="Disordered" evidence="1">
    <location>
        <begin position="223"/>
        <end position="246"/>
    </location>
</feature>
<proteinExistence type="predicted"/>
<evidence type="ECO:0000313" key="3">
    <source>
        <dbReference type="EMBL" id="GAA4391606.1"/>
    </source>
</evidence>
<dbReference type="Proteomes" id="UP001500390">
    <property type="component" value="Unassembled WGS sequence"/>
</dbReference>
<dbReference type="CDD" id="cd04182">
    <property type="entry name" value="GT_2_like_f"/>
    <property type="match status" value="1"/>
</dbReference>
<dbReference type="EMBL" id="BAABFX010000019">
    <property type="protein sequence ID" value="GAA4391606.1"/>
    <property type="molecule type" value="Genomic_DNA"/>
</dbReference>
<reference evidence="4" key="1">
    <citation type="journal article" date="2019" name="Int. J. Syst. Evol. Microbiol.">
        <title>The Global Catalogue of Microorganisms (GCM) 10K type strain sequencing project: providing services to taxonomists for standard genome sequencing and annotation.</title>
        <authorList>
            <consortium name="The Broad Institute Genomics Platform"/>
            <consortium name="The Broad Institute Genome Sequencing Center for Infectious Disease"/>
            <person name="Wu L."/>
            <person name="Ma J."/>
        </authorList>
    </citation>
    <scope>NUCLEOTIDE SEQUENCE [LARGE SCALE GENOMIC DNA]</scope>
    <source>
        <strain evidence="4">JCM 17738</strain>
    </source>
</reference>
<dbReference type="PANTHER" id="PTHR43777">
    <property type="entry name" value="MOLYBDENUM COFACTOR CYTIDYLYLTRANSFERASE"/>
    <property type="match status" value="1"/>
</dbReference>
<name>A0ABP8JIY4_9MICO</name>
<accession>A0ABP8JIY4</accession>
<feature type="compositionally biased region" description="Polar residues" evidence="1">
    <location>
        <begin position="236"/>
        <end position="246"/>
    </location>
</feature>
<sequence>MTTVGLLLAAGAGRRMGGPKALLRLTPAGPTLIEIAVERLWQAGCDRVVAVVGAGASQASDAVARLRVDVVTAPDWDEGMGASLRAGLEHLLQGGARRPAVAMPHAAPAEALAALAEAAPTPAGAAPATAVAPDLALVTLVDLPDVTAQVMARVLAAAQPQGAAALVRAAYGGVPGHPVAIGRDHWDAVRATARGDRGAREHLRTTAHDLVECGDLATGGDVDTVADLTGHPNHGSEPSTSDRTQQ</sequence>
<dbReference type="Pfam" id="PF12804">
    <property type="entry name" value="NTP_transf_3"/>
    <property type="match status" value="1"/>
</dbReference>
<evidence type="ECO:0000313" key="4">
    <source>
        <dbReference type="Proteomes" id="UP001500390"/>
    </source>
</evidence>
<evidence type="ECO:0000256" key="1">
    <source>
        <dbReference type="SAM" id="MobiDB-lite"/>
    </source>
</evidence>